<dbReference type="Proteomes" id="UP000779900">
    <property type="component" value="Unassembled WGS sequence"/>
</dbReference>
<proteinExistence type="predicted"/>
<comment type="caution">
    <text evidence="1">The sequence shown here is derived from an EMBL/GenBank/DDBJ whole genome shotgun (WGS) entry which is preliminary data.</text>
</comment>
<accession>A0A937XIY7</accession>
<name>A0A937XIY7_UNCW3</name>
<dbReference type="EMBL" id="VGIR01000151">
    <property type="protein sequence ID" value="MBM3332851.1"/>
    <property type="molecule type" value="Genomic_DNA"/>
</dbReference>
<gene>
    <name evidence="1" type="ORF">FJY68_13555</name>
</gene>
<dbReference type="AlphaFoldDB" id="A0A937XIY7"/>
<organism evidence="1 2">
    <name type="scientific">candidate division WOR-3 bacterium</name>
    <dbReference type="NCBI Taxonomy" id="2052148"/>
    <lineage>
        <taxon>Bacteria</taxon>
        <taxon>Bacteria division WOR-3</taxon>
    </lineage>
</organism>
<sequence length="82" mass="9683">MKPVRLSRHARENMVYRGATEEEIVLAIRQAEWQPAERGRFDSRKEFPFGRDWNGRRCTSKQVRPVFVDEPAEIAVVTVYVY</sequence>
<reference evidence="1" key="1">
    <citation type="submission" date="2019-03" db="EMBL/GenBank/DDBJ databases">
        <title>Lake Tanganyika Metagenome-Assembled Genomes (MAGs).</title>
        <authorList>
            <person name="Tran P."/>
        </authorList>
    </citation>
    <scope>NUCLEOTIDE SEQUENCE</scope>
    <source>
        <strain evidence="1">K_DeepCast_150m_m2_040</strain>
    </source>
</reference>
<evidence type="ECO:0000313" key="2">
    <source>
        <dbReference type="Proteomes" id="UP000779900"/>
    </source>
</evidence>
<protein>
    <submittedName>
        <fullName evidence="1">DUF4258 domain-containing protein</fullName>
    </submittedName>
</protein>
<evidence type="ECO:0000313" key="1">
    <source>
        <dbReference type="EMBL" id="MBM3332851.1"/>
    </source>
</evidence>